<keyword evidence="3" id="KW-1185">Reference proteome</keyword>
<dbReference type="AlphaFoldDB" id="A0A1B0DPI3"/>
<protein>
    <submittedName>
        <fullName evidence="2">Uncharacterized protein</fullName>
    </submittedName>
</protein>
<dbReference type="VEuPathDB" id="VectorBase:PPAI010419"/>
<feature type="compositionally biased region" description="Low complexity" evidence="1">
    <location>
        <begin position="8"/>
        <end position="31"/>
    </location>
</feature>
<name>A0A1B0DPI3_PHLPP</name>
<accession>A0A1B0DPI3</accession>
<reference evidence="2" key="1">
    <citation type="submission" date="2022-08" db="UniProtKB">
        <authorList>
            <consortium name="EnsemblMetazoa"/>
        </authorList>
    </citation>
    <scope>IDENTIFICATION</scope>
    <source>
        <strain evidence="2">Israel</strain>
    </source>
</reference>
<dbReference type="VEuPathDB" id="VectorBase:PPAPM1_005474"/>
<dbReference type="Proteomes" id="UP000092462">
    <property type="component" value="Unassembled WGS sequence"/>
</dbReference>
<dbReference type="EMBL" id="AJVK01018313">
    <property type="status" value="NOT_ANNOTATED_CDS"/>
    <property type="molecule type" value="Genomic_DNA"/>
</dbReference>
<evidence type="ECO:0000256" key="1">
    <source>
        <dbReference type="SAM" id="MobiDB-lite"/>
    </source>
</evidence>
<evidence type="ECO:0000313" key="2">
    <source>
        <dbReference type="EnsemblMetazoa" id="PPAI010419-PA"/>
    </source>
</evidence>
<sequence>MRPPSQFGNDITNTTTNDHNGGDGFDSNGNGPPLPPSIAHLGGTLICTRLAGNGVIRVVRRCDDAKENGTNLAIK</sequence>
<dbReference type="EnsemblMetazoa" id="PPAI010419-RA">
    <property type="protein sequence ID" value="PPAI010419-PA"/>
    <property type="gene ID" value="PPAI010419"/>
</dbReference>
<proteinExistence type="predicted"/>
<organism evidence="2 3">
    <name type="scientific">Phlebotomus papatasi</name>
    <name type="common">Sandfly</name>
    <dbReference type="NCBI Taxonomy" id="29031"/>
    <lineage>
        <taxon>Eukaryota</taxon>
        <taxon>Metazoa</taxon>
        <taxon>Ecdysozoa</taxon>
        <taxon>Arthropoda</taxon>
        <taxon>Hexapoda</taxon>
        <taxon>Insecta</taxon>
        <taxon>Pterygota</taxon>
        <taxon>Neoptera</taxon>
        <taxon>Endopterygota</taxon>
        <taxon>Diptera</taxon>
        <taxon>Nematocera</taxon>
        <taxon>Psychodoidea</taxon>
        <taxon>Psychodidae</taxon>
        <taxon>Phlebotomus</taxon>
        <taxon>Phlebotomus</taxon>
    </lineage>
</organism>
<evidence type="ECO:0000313" key="3">
    <source>
        <dbReference type="Proteomes" id="UP000092462"/>
    </source>
</evidence>
<feature type="region of interest" description="Disordered" evidence="1">
    <location>
        <begin position="1"/>
        <end position="37"/>
    </location>
</feature>